<keyword evidence="2" id="KW-0436">Ligase</keyword>
<dbReference type="InterPro" id="IPR042099">
    <property type="entry name" value="ANL_N_sf"/>
</dbReference>
<accession>A0A6J6FQH2</accession>
<dbReference type="GO" id="GO:0031956">
    <property type="term" value="F:medium-chain fatty acid-CoA ligase activity"/>
    <property type="evidence" value="ECO:0007669"/>
    <property type="project" value="TreeGrafter"/>
</dbReference>
<evidence type="ECO:0000259" key="3">
    <source>
        <dbReference type="Pfam" id="PF00501"/>
    </source>
</evidence>
<dbReference type="Gene3D" id="3.40.50.12780">
    <property type="entry name" value="N-terminal domain of ligase-like"/>
    <property type="match status" value="1"/>
</dbReference>
<feature type="domain" description="AMP-dependent synthetase/ligase" evidence="3">
    <location>
        <begin position="324"/>
        <end position="678"/>
    </location>
</feature>
<dbReference type="Pfam" id="PF00501">
    <property type="entry name" value="AMP-binding"/>
    <property type="match status" value="1"/>
</dbReference>
<name>A0A6J6FQH2_9ZZZZ</name>
<dbReference type="InterPro" id="IPR000873">
    <property type="entry name" value="AMP-dep_synth/lig_dom"/>
</dbReference>
<evidence type="ECO:0000256" key="1">
    <source>
        <dbReference type="ARBA" id="ARBA00006432"/>
    </source>
</evidence>
<dbReference type="EMBL" id="CAEZUK010000010">
    <property type="protein sequence ID" value="CAB4590580.1"/>
    <property type="molecule type" value="Genomic_DNA"/>
</dbReference>
<dbReference type="GO" id="GO:0006631">
    <property type="term" value="P:fatty acid metabolic process"/>
    <property type="evidence" value="ECO:0007669"/>
    <property type="project" value="TreeGrafter"/>
</dbReference>
<evidence type="ECO:0000313" key="5">
    <source>
        <dbReference type="EMBL" id="CAB4590580.1"/>
    </source>
</evidence>
<dbReference type="AlphaFoldDB" id="A0A6J6FQH2"/>
<dbReference type="SUPFAM" id="SSF53474">
    <property type="entry name" value="alpha/beta-Hydrolases"/>
    <property type="match status" value="1"/>
</dbReference>
<proteinExistence type="inferred from homology"/>
<dbReference type="Pfam" id="PF00561">
    <property type="entry name" value="Abhydrolase_1"/>
    <property type="match status" value="1"/>
</dbReference>
<gene>
    <name evidence="5" type="ORF">UFOPK1820_00128</name>
</gene>
<dbReference type="InterPro" id="IPR000073">
    <property type="entry name" value="AB_hydrolase_1"/>
</dbReference>
<dbReference type="InterPro" id="IPR045851">
    <property type="entry name" value="AMP-bd_C_sf"/>
</dbReference>
<protein>
    <submittedName>
        <fullName evidence="5">Unannotated protein</fullName>
    </submittedName>
</protein>
<feature type="domain" description="AB hydrolase-1" evidence="4">
    <location>
        <begin position="47"/>
        <end position="285"/>
    </location>
</feature>
<dbReference type="PANTHER" id="PTHR43201:SF5">
    <property type="entry name" value="MEDIUM-CHAIN ACYL-COA LIGASE ACSF2, MITOCHONDRIAL"/>
    <property type="match status" value="1"/>
</dbReference>
<organism evidence="5">
    <name type="scientific">freshwater metagenome</name>
    <dbReference type="NCBI Taxonomy" id="449393"/>
    <lineage>
        <taxon>unclassified sequences</taxon>
        <taxon>metagenomes</taxon>
        <taxon>ecological metagenomes</taxon>
    </lineage>
</organism>
<sequence>MSVPSAAQLGEFGVDSSWSKFVDVPSHSGGTHRWHILERPGMGADVPTILCIHGNPTWSFLWSRLMSEISPSFRVLAPDQLSMGFSDHIGARPYRDRVGDIHDLVTALNIHGPLWIVAQDWGGAIAMGYATSHRAQVAGLILSNTGIAIPAGRKAPRLIRISASSGLHRLITRTTSLFVRGTGYLPGAGLTKQQRRALVAPYLVQDRRIGVAGFVADVPFDERHPSSFDLASVAAELQKLTIPVRLYWGSKDPVFNDDFADDLMSRFSDVETHRIPGAGHLAVLETSMAPFVESVVRNSTQVISAPSDDDQTCETLWARIDSSTRPDALAISDAAAKTSVTFSEFESRVASFAQSLSDQGVKLGDRVAVLVPPSIDLIAVVYACWRVGAITVIADRGLGIKGLGAAVRSARVQHVVGPQQAVTAARVLRWAPRSQKISLASLSTSRTVSSLAQITVPAPTADDLAAVLFTSGATGPAKGVRYTHRQLGAQRDALQKTYDITANDRFVAAFAPFALFGPALGITTGLADMDVTSPSTLTADALNQACQLIDATMVFASPAALANVVRTAGGSLPAVSTSRLVMSAGAPVPLETLQKMQALCPHAELHTPYGMTEILPVADLSLAERTLAGSGRGVCVGHAVEGCELMIAAADTLGDLVPLDVGTTGEVVVCAAWMSSGYDRLWQTQIAARPILNSRTWHRTGDVGHLDVSGNLWIEGRLVHVIHTASGQVTPVPLEISCEAVTGVARAAAVGIGPRGTQQVVIVVEVDDASEGPAGTLLTQQIRQAVAPQSVASVWVVKKLPVDIRHNSKIDRSALGLMMQDKLSGSWR</sequence>
<dbReference type="SUPFAM" id="SSF56801">
    <property type="entry name" value="Acetyl-CoA synthetase-like"/>
    <property type="match status" value="1"/>
</dbReference>
<comment type="similarity">
    <text evidence="1">Belongs to the ATP-dependent AMP-binding enzyme family.</text>
</comment>
<evidence type="ECO:0000256" key="2">
    <source>
        <dbReference type="ARBA" id="ARBA00022598"/>
    </source>
</evidence>
<dbReference type="PANTHER" id="PTHR43201">
    <property type="entry name" value="ACYL-COA SYNTHETASE"/>
    <property type="match status" value="1"/>
</dbReference>
<dbReference type="Gene3D" id="3.30.300.30">
    <property type="match status" value="1"/>
</dbReference>
<dbReference type="Gene3D" id="3.40.50.1820">
    <property type="entry name" value="alpha/beta hydrolase"/>
    <property type="match status" value="1"/>
</dbReference>
<reference evidence="5" key="1">
    <citation type="submission" date="2020-05" db="EMBL/GenBank/DDBJ databases">
        <authorList>
            <person name="Chiriac C."/>
            <person name="Salcher M."/>
            <person name="Ghai R."/>
            <person name="Kavagutti S V."/>
        </authorList>
    </citation>
    <scope>NUCLEOTIDE SEQUENCE</scope>
</reference>
<dbReference type="InterPro" id="IPR029058">
    <property type="entry name" value="AB_hydrolase_fold"/>
</dbReference>
<evidence type="ECO:0000259" key="4">
    <source>
        <dbReference type="Pfam" id="PF00561"/>
    </source>
</evidence>